<accession>A0ABR5ARE8</accession>
<dbReference type="EMBL" id="JXLP01000015">
    <property type="protein sequence ID" value="KIL77322.1"/>
    <property type="molecule type" value="Genomic_DNA"/>
</dbReference>
<protein>
    <submittedName>
        <fullName evidence="1">Uncharacterized protein</fullName>
    </submittedName>
</protein>
<organism evidence="1 2">
    <name type="scientific">Bacillus badius</name>
    <dbReference type="NCBI Taxonomy" id="1455"/>
    <lineage>
        <taxon>Bacteria</taxon>
        <taxon>Bacillati</taxon>
        <taxon>Bacillota</taxon>
        <taxon>Bacilli</taxon>
        <taxon>Bacillales</taxon>
        <taxon>Bacillaceae</taxon>
        <taxon>Pseudobacillus</taxon>
    </lineage>
</organism>
<evidence type="ECO:0000313" key="2">
    <source>
        <dbReference type="Proteomes" id="UP000031982"/>
    </source>
</evidence>
<dbReference type="Proteomes" id="UP000031982">
    <property type="component" value="Unassembled WGS sequence"/>
</dbReference>
<sequence length="53" mass="6237">MIKCKRAVAPKLLIAQIPSSHCINFYLSSLFVIENKERLLRKEMRSEPLPYFL</sequence>
<reference evidence="1 2" key="1">
    <citation type="submission" date="2015-01" db="EMBL/GenBank/DDBJ databases">
        <title>Genome Assembly of Bacillus badius MTCC 1458.</title>
        <authorList>
            <person name="Verma A."/>
            <person name="Khatri I."/>
            <person name="Mual P."/>
            <person name="Subramanian S."/>
            <person name="Krishnamurthi S."/>
        </authorList>
    </citation>
    <scope>NUCLEOTIDE SEQUENCE [LARGE SCALE GENOMIC DNA]</scope>
    <source>
        <strain evidence="1 2">MTCC 1458</strain>
    </source>
</reference>
<comment type="caution">
    <text evidence="1">The sequence shown here is derived from an EMBL/GenBank/DDBJ whole genome shotgun (WGS) entry which is preliminary data.</text>
</comment>
<proteinExistence type="predicted"/>
<name>A0ABR5ARE8_BACBA</name>
<evidence type="ECO:0000313" key="1">
    <source>
        <dbReference type="EMBL" id="KIL77322.1"/>
    </source>
</evidence>
<keyword evidence="2" id="KW-1185">Reference proteome</keyword>
<gene>
    <name evidence="1" type="ORF">SD77_1565</name>
</gene>